<dbReference type="Proteomes" id="UP000325440">
    <property type="component" value="Unassembled WGS sequence"/>
</dbReference>
<dbReference type="OrthoDB" id="414982at2759"/>
<dbReference type="AlphaFoldDB" id="A0A5E4MVA1"/>
<dbReference type="GO" id="GO:0071897">
    <property type="term" value="P:DNA biosynthetic process"/>
    <property type="evidence" value="ECO:0007669"/>
    <property type="project" value="UniProtKB-ARBA"/>
</dbReference>
<name>A0A5E4MVA1_9HEMI</name>
<accession>A0A5E4MVA1</accession>
<proteinExistence type="predicted"/>
<protein>
    <submittedName>
        <fullName evidence="1">Uncharacterized protein</fullName>
    </submittedName>
</protein>
<evidence type="ECO:0000313" key="2">
    <source>
        <dbReference type="Proteomes" id="UP000325440"/>
    </source>
</evidence>
<keyword evidence="2" id="KW-1185">Reference proteome</keyword>
<organism evidence="1 2">
    <name type="scientific">Cinara cedri</name>
    <dbReference type="NCBI Taxonomy" id="506608"/>
    <lineage>
        <taxon>Eukaryota</taxon>
        <taxon>Metazoa</taxon>
        <taxon>Ecdysozoa</taxon>
        <taxon>Arthropoda</taxon>
        <taxon>Hexapoda</taxon>
        <taxon>Insecta</taxon>
        <taxon>Pterygota</taxon>
        <taxon>Neoptera</taxon>
        <taxon>Paraneoptera</taxon>
        <taxon>Hemiptera</taxon>
        <taxon>Sternorrhyncha</taxon>
        <taxon>Aphidomorpha</taxon>
        <taxon>Aphidoidea</taxon>
        <taxon>Aphididae</taxon>
        <taxon>Lachninae</taxon>
        <taxon>Cinara</taxon>
    </lineage>
</organism>
<dbReference type="InterPro" id="IPR043502">
    <property type="entry name" value="DNA/RNA_pol_sf"/>
</dbReference>
<dbReference type="EMBL" id="CABPRJ010001014">
    <property type="protein sequence ID" value="VVC34772.1"/>
    <property type="molecule type" value="Genomic_DNA"/>
</dbReference>
<reference evidence="1 2" key="1">
    <citation type="submission" date="2019-08" db="EMBL/GenBank/DDBJ databases">
        <authorList>
            <person name="Alioto T."/>
            <person name="Alioto T."/>
            <person name="Gomez Garrido J."/>
        </authorList>
    </citation>
    <scope>NUCLEOTIDE SEQUENCE [LARGE SCALE GENOMIC DNA]</scope>
</reference>
<gene>
    <name evidence="1" type="ORF">CINCED_3A008427</name>
</gene>
<evidence type="ECO:0000313" key="1">
    <source>
        <dbReference type="EMBL" id="VVC34772.1"/>
    </source>
</evidence>
<sequence>MARLEEKTSYIIHYINLKQVMVNGLVVKKVHRVMQFNQLLWLKDYIDLNTEMRKSNNNVCIHMFTRFAVLDISKTKMYDYDYNVMRKHFKDTINLMYTDTDPLVYHIATRDFYADLLTRSGLL</sequence>
<dbReference type="SUPFAM" id="SSF56672">
    <property type="entry name" value="DNA/RNA polymerases"/>
    <property type="match status" value="1"/>
</dbReference>